<evidence type="ECO:0000256" key="2">
    <source>
        <dbReference type="ARBA" id="ARBA00011738"/>
    </source>
</evidence>
<evidence type="ECO:0000256" key="6">
    <source>
        <dbReference type="ARBA" id="ARBA00022801"/>
    </source>
</evidence>
<evidence type="ECO:0000256" key="8">
    <source>
        <dbReference type="ARBA" id="ARBA00023002"/>
    </source>
</evidence>
<dbReference type="InterPro" id="IPR020867">
    <property type="entry name" value="THF_DH/CycHdrlase_CS"/>
</dbReference>
<evidence type="ECO:0000256" key="7">
    <source>
        <dbReference type="ARBA" id="ARBA00022857"/>
    </source>
</evidence>
<keyword evidence="5 12" id="KW-0658">Purine biosynthesis</keyword>
<keyword evidence="8 12" id="KW-0560">Oxidoreductase</keyword>
<feature type="binding site" evidence="12">
    <location>
        <begin position="167"/>
        <end position="169"/>
    </location>
    <ligand>
        <name>NADP(+)</name>
        <dbReference type="ChEBI" id="CHEBI:58349"/>
    </ligand>
</feature>
<keyword evidence="7 12" id="KW-0521">NADP</keyword>
<dbReference type="GO" id="GO:0009086">
    <property type="term" value="P:methionine biosynthetic process"/>
    <property type="evidence" value="ECO:0007669"/>
    <property type="project" value="UniProtKB-KW"/>
</dbReference>
<comment type="catalytic activity">
    <reaction evidence="12">
        <text>(6R)-5,10-methenyltetrahydrofolate + H2O = (6R)-10-formyltetrahydrofolate + H(+)</text>
        <dbReference type="Rhea" id="RHEA:23700"/>
        <dbReference type="ChEBI" id="CHEBI:15377"/>
        <dbReference type="ChEBI" id="CHEBI:15378"/>
        <dbReference type="ChEBI" id="CHEBI:57455"/>
        <dbReference type="ChEBI" id="CHEBI:195366"/>
        <dbReference type="EC" id="3.5.4.9"/>
    </reaction>
</comment>
<feature type="domain" description="Tetrahydrofolate dehydrogenase/cyclohydrolase catalytic" evidence="13">
    <location>
        <begin position="7"/>
        <end position="121"/>
    </location>
</feature>
<comment type="similarity">
    <text evidence="12">Belongs to the tetrahydrofolate dehydrogenase/cyclohydrolase family.</text>
</comment>
<dbReference type="InterPro" id="IPR036291">
    <property type="entry name" value="NAD(P)-bd_dom_sf"/>
</dbReference>
<keyword evidence="6 12" id="KW-0378">Hydrolase</keyword>
<evidence type="ECO:0000256" key="12">
    <source>
        <dbReference type="HAMAP-Rule" id="MF_01576"/>
    </source>
</evidence>
<dbReference type="PANTHER" id="PTHR48099:SF5">
    <property type="entry name" value="C-1-TETRAHYDROFOLATE SYNTHASE, CYTOPLASMIC"/>
    <property type="match status" value="1"/>
</dbReference>
<dbReference type="GO" id="GO:0004488">
    <property type="term" value="F:methylenetetrahydrofolate dehydrogenase (NADP+) activity"/>
    <property type="evidence" value="ECO:0007669"/>
    <property type="project" value="UniProtKB-UniRule"/>
</dbReference>
<dbReference type="Proteomes" id="UP000249417">
    <property type="component" value="Unassembled WGS sequence"/>
</dbReference>
<dbReference type="UniPathway" id="UPA00193"/>
<dbReference type="FunFam" id="3.40.50.10860:FF:000005">
    <property type="entry name" value="C-1-tetrahydrofolate synthase, cytoplasmic, putative"/>
    <property type="match status" value="1"/>
</dbReference>
<gene>
    <name evidence="12" type="primary">folD</name>
    <name evidence="15" type="ORF">DI551_04355</name>
</gene>
<evidence type="ECO:0000313" key="15">
    <source>
        <dbReference type="EMBL" id="PZQ46928.1"/>
    </source>
</evidence>
<dbReference type="GO" id="GO:0000105">
    <property type="term" value="P:L-histidine biosynthetic process"/>
    <property type="evidence" value="ECO:0007669"/>
    <property type="project" value="UniProtKB-KW"/>
</dbReference>
<dbReference type="EMBL" id="QFQB01000020">
    <property type="protein sequence ID" value="PZQ46928.1"/>
    <property type="molecule type" value="Genomic_DNA"/>
</dbReference>
<keyword evidence="9 12" id="KW-0368">Histidine biosynthesis</keyword>
<evidence type="ECO:0000259" key="14">
    <source>
        <dbReference type="Pfam" id="PF02882"/>
    </source>
</evidence>
<evidence type="ECO:0000259" key="13">
    <source>
        <dbReference type="Pfam" id="PF00763"/>
    </source>
</evidence>
<keyword evidence="4 12" id="KW-0028">Amino-acid biosynthesis</keyword>
<dbReference type="PROSITE" id="PS00767">
    <property type="entry name" value="THF_DHG_CYH_2"/>
    <property type="match status" value="1"/>
</dbReference>
<comment type="subunit">
    <text evidence="2 12">Homodimer.</text>
</comment>
<evidence type="ECO:0000256" key="4">
    <source>
        <dbReference type="ARBA" id="ARBA00022605"/>
    </source>
</evidence>
<proteinExistence type="inferred from homology"/>
<comment type="function">
    <text evidence="12">Catalyzes the oxidation of 5,10-methylenetetrahydrofolate to 5,10-methenyltetrahydrofolate and then the hydrolysis of 5,10-methenyltetrahydrofolate to 10-formyltetrahydrofolate.</text>
</comment>
<dbReference type="InterPro" id="IPR046346">
    <property type="entry name" value="Aminoacid_DH-like_N_sf"/>
</dbReference>
<dbReference type="PRINTS" id="PR00085">
    <property type="entry name" value="THFDHDRGNASE"/>
</dbReference>
<dbReference type="InterPro" id="IPR020630">
    <property type="entry name" value="THF_DH/CycHdrlase_cat_dom"/>
</dbReference>
<evidence type="ECO:0000256" key="9">
    <source>
        <dbReference type="ARBA" id="ARBA00023102"/>
    </source>
</evidence>
<feature type="domain" description="Tetrahydrofolate dehydrogenase/cyclohydrolase NAD(P)-binding" evidence="14">
    <location>
        <begin position="141"/>
        <end position="280"/>
    </location>
</feature>
<comment type="pathway">
    <text evidence="1 12">One-carbon metabolism; tetrahydrofolate interconversion.</text>
</comment>
<dbReference type="Pfam" id="PF02882">
    <property type="entry name" value="THF_DHG_CYH_C"/>
    <property type="match status" value="1"/>
</dbReference>
<evidence type="ECO:0000256" key="5">
    <source>
        <dbReference type="ARBA" id="ARBA00022755"/>
    </source>
</evidence>
<keyword evidence="3 12" id="KW-0554">One-carbon metabolism</keyword>
<comment type="caution">
    <text evidence="12">Lacks conserved residue(s) required for the propagation of feature annotation.</text>
</comment>
<dbReference type="Pfam" id="PF00763">
    <property type="entry name" value="THF_DHG_CYH"/>
    <property type="match status" value="1"/>
</dbReference>
<dbReference type="NCBIfam" id="NF010785">
    <property type="entry name" value="PRK14188.1"/>
    <property type="match status" value="1"/>
</dbReference>
<dbReference type="SUPFAM" id="SSF51735">
    <property type="entry name" value="NAD(P)-binding Rossmann-fold domains"/>
    <property type="match status" value="1"/>
</dbReference>
<dbReference type="GO" id="GO:0004477">
    <property type="term" value="F:methenyltetrahydrofolate cyclohydrolase activity"/>
    <property type="evidence" value="ECO:0007669"/>
    <property type="project" value="UniProtKB-UniRule"/>
</dbReference>
<dbReference type="PANTHER" id="PTHR48099">
    <property type="entry name" value="C-1-TETRAHYDROFOLATE SYNTHASE, CYTOPLASMIC-RELATED"/>
    <property type="match status" value="1"/>
</dbReference>
<keyword evidence="11 12" id="KW-0511">Multifunctional enzyme</keyword>
<name>A0A2W5N2Q8_9BACT</name>
<feature type="binding site" evidence="12">
    <location>
        <position position="233"/>
    </location>
    <ligand>
        <name>NADP(+)</name>
        <dbReference type="ChEBI" id="CHEBI:58349"/>
    </ligand>
</feature>
<sequence>MTKAAIIDGKSIAADLRKEIARDASALKERGVMPALAVILVGDNPASHVYVANKIKACEEVGIKSYEHRMDANSTQQQVRHVIKNLNANPDVHGILLQLPLPEHLNADALIQQIAPEKDVDGLTYINQGKLVAGDETGLVPCTPQGSLRLIHTVTENLTGMNAVVIGRSLLFGKPMAQLLIGESCTVTTAHSKTKDLPALCRMADILVAAVGRPDMVKGNWIKPGAIVIDVGINRLENGKLTGDVDFAEASKVAGHITPVPGGVGPMTIACLLRNTLKSAGF</sequence>
<dbReference type="GO" id="GO:0006164">
    <property type="term" value="P:purine nucleotide biosynthetic process"/>
    <property type="evidence" value="ECO:0007669"/>
    <property type="project" value="UniProtKB-KW"/>
</dbReference>
<dbReference type="NCBIfam" id="NF010783">
    <property type="entry name" value="PRK14186.1"/>
    <property type="match status" value="1"/>
</dbReference>
<evidence type="ECO:0000313" key="16">
    <source>
        <dbReference type="Proteomes" id="UP000249417"/>
    </source>
</evidence>
<organism evidence="15 16">
    <name type="scientific">Micavibrio aeruginosavorus</name>
    <dbReference type="NCBI Taxonomy" id="349221"/>
    <lineage>
        <taxon>Bacteria</taxon>
        <taxon>Pseudomonadati</taxon>
        <taxon>Bdellovibrionota</taxon>
        <taxon>Bdellovibrionia</taxon>
        <taxon>Bdellovibrionales</taxon>
        <taxon>Pseudobdellovibrionaceae</taxon>
        <taxon>Micavibrio</taxon>
    </lineage>
</organism>
<protein>
    <recommendedName>
        <fullName evidence="12">Bifunctional protein FolD</fullName>
    </recommendedName>
    <domain>
        <recommendedName>
            <fullName evidence="12">Methylenetetrahydrofolate dehydrogenase</fullName>
            <ecNumber evidence="12">1.5.1.5</ecNumber>
        </recommendedName>
    </domain>
    <domain>
        <recommendedName>
            <fullName evidence="12">Methenyltetrahydrofolate cyclohydrolase</fullName>
            <ecNumber evidence="12">3.5.4.9</ecNumber>
        </recommendedName>
    </domain>
</protein>
<dbReference type="EC" id="1.5.1.5" evidence="12"/>
<dbReference type="CDD" id="cd01080">
    <property type="entry name" value="NAD_bind_m-THF_DH_Cyclohyd"/>
    <property type="match status" value="1"/>
</dbReference>
<evidence type="ECO:0000256" key="1">
    <source>
        <dbReference type="ARBA" id="ARBA00004777"/>
    </source>
</evidence>
<reference evidence="15 16" key="1">
    <citation type="submission" date="2017-08" db="EMBL/GenBank/DDBJ databases">
        <title>Infants hospitalized years apart are colonized by the same room-sourced microbial strains.</title>
        <authorList>
            <person name="Brooks B."/>
            <person name="Olm M.R."/>
            <person name="Firek B.A."/>
            <person name="Baker R."/>
            <person name="Thomas B.C."/>
            <person name="Morowitz M.J."/>
            <person name="Banfield J.F."/>
        </authorList>
    </citation>
    <scope>NUCLEOTIDE SEQUENCE [LARGE SCALE GENOMIC DNA]</scope>
    <source>
        <strain evidence="15">S2_005_002_R2_29</strain>
    </source>
</reference>
<evidence type="ECO:0000256" key="3">
    <source>
        <dbReference type="ARBA" id="ARBA00022563"/>
    </source>
</evidence>
<dbReference type="GO" id="GO:0035999">
    <property type="term" value="P:tetrahydrofolate interconversion"/>
    <property type="evidence" value="ECO:0007669"/>
    <property type="project" value="UniProtKB-UniRule"/>
</dbReference>
<comment type="caution">
    <text evidence="15">The sequence shown here is derived from an EMBL/GenBank/DDBJ whole genome shotgun (WGS) entry which is preliminary data.</text>
</comment>
<dbReference type="SUPFAM" id="SSF53223">
    <property type="entry name" value="Aminoacid dehydrogenase-like, N-terminal domain"/>
    <property type="match status" value="1"/>
</dbReference>
<keyword evidence="10 12" id="KW-0486">Methionine biosynthesis</keyword>
<evidence type="ECO:0000256" key="11">
    <source>
        <dbReference type="ARBA" id="ARBA00023268"/>
    </source>
</evidence>
<accession>A0A2W5N2Q8</accession>
<dbReference type="EC" id="3.5.4.9" evidence="12"/>
<dbReference type="AlphaFoldDB" id="A0A2W5N2Q8"/>
<dbReference type="InterPro" id="IPR000672">
    <property type="entry name" value="THF_DH/CycHdrlase"/>
</dbReference>
<dbReference type="Gene3D" id="3.40.50.720">
    <property type="entry name" value="NAD(P)-binding Rossmann-like Domain"/>
    <property type="match status" value="1"/>
</dbReference>
<comment type="catalytic activity">
    <reaction evidence="12">
        <text>(6R)-5,10-methylene-5,6,7,8-tetrahydrofolate + NADP(+) = (6R)-5,10-methenyltetrahydrofolate + NADPH</text>
        <dbReference type="Rhea" id="RHEA:22812"/>
        <dbReference type="ChEBI" id="CHEBI:15636"/>
        <dbReference type="ChEBI" id="CHEBI:57455"/>
        <dbReference type="ChEBI" id="CHEBI:57783"/>
        <dbReference type="ChEBI" id="CHEBI:58349"/>
        <dbReference type="EC" id="1.5.1.5"/>
    </reaction>
</comment>
<dbReference type="Gene3D" id="3.40.50.10860">
    <property type="entry name" value="Leucine Dehydrogenase, chain A, domain 1"/>
    <property type="match status" value="1"/>
</dbReference>
<dbReference type="GO" id="GO:0005829">
    <property type="term" value="C:cytosol"/>
    <property type="evidence" value="ECO:0007669"/>
    <property type="project" value="TreeGrafter"/>
</dbReference>
<dbReference type="HAMAP" id="MF_01576">
    <property type="entry name" value="THF_DHG_CYH"/>
    <property type="match status" value="1"/>
</dbReference>
<evidence type="ECO:0000256" key="10">
    <source>
        <dbReference type="ARBA" id="ARBA00023167"/>
    </source>
</evidence>
<dbReference type="InterPro" id="IPR020631">
    <property type="entry name" value="THF_DH/CycHdrlase_NAD-bd_dom"/>
</dbReference>
<dbReference type="FunFam" id="3.40.50.720:FF:000006">
    <property type="entry name" value="Bifunctional protein FolD"/>
    <property type="match status" value="1"/>
</dbReference>